<dbReference type="Gene3D" id="3.30.1370.50">
    <property type="entry name" value="R3H-like domain"/>
    <property type="match status" value="1"/>
</dbReference>
<dbReference type="GO" id="GO:0003676">
    <property type="term" value="F:nucleic acid binding"/>
    <property type="evidence" value="ECO:0007669"/>
    <property type="project" value="InterPro"/>
</dbReference>
<keyword evidence="2" id="KW-0176">Collagen</keyword>
<feature type="region of interest" description="Disordered" evidence="1">
    <location>
        <begin position="114"/>
        <end position="182"/>
    </location>
</feature>
<keyword evidence="3" id="KW-1185">Reference proteome</keyword>
<feature type="compositionally biased region" description="Polar residues" evidence="1">
    <location>
        <begin position="16"/>
        <end position="25"/>
    </location>
</feature>
<dbReference type="InterPro" id="IPR036867">
    <property type="entry name" value="R3H_dom_sf"/>
</dbReference>
<reference evidence="3" key="1">
    <citation type="submission" date="2016-11" db="EMBL/GenBank/DDBJ databases">
        <authorList>
            <person name="Shukria A."/>
            <person name="Stevens D.C."/>
        </authorList>
    </citation>
    <scope>NUCLEOTIDE SEQUENCE [LARGE SCALE GENOMIC DNA]</scope>
    <source>
        <strain evidence="3">Cbfe23</strain>
    </source>
</reference>
<protein>
    <submittedName>
        <fullName evidence="2">Collagen, type IX, alpha 1</fullName>
    </submittedName>
</protein>
<feature type="compositionally biased region" description="Basic and acidic residues" evidence="1">
    <location>
        <begin position="115"/>
        <end position="126"/>
    </location>
</feature>
<dbReference type="Gene3D" id="3.30.300.20">
    <property type="match status" value="1"/>
</dbReference>
<dbReference type="STRING" id="83449.BON30_33100"/>
<feature type="region of interest" description="Disordered" evidence="1">
    <location>
        <begin position="1"/>
        <end position="32"/>
    </location>
</feature>
<feature type="compositionally biased region" description="Low complexity" evidence="1">
    <location>
        <begin position="144"/>
        <end position="169"/>
    </location>
</feature>
<sequence length="266" mass="28234">MARARTGRHRRRQEQVSDSQPSTAPSAPGADLRPRVERLLSDILGLMGFPARLDFKEASDGSLAVALHFQAGAPPGVETGKRSQVMDSLQFLLNKMLHRPGTERRFVLLGAGVHPEPRGERAKREPAPAAAAPAPRAPAPAPARPAKAATPAPTKAAAPAPAKAAPARPVEADERTLEVPEDPALRAAARALAEKSSSLGRVYALVTMKQEDRARVLKAVSDVPGLKVACEGEGRNRRVVFTPDKAAPLPKRSILPADDDEDDLEG</sequence>
<organism evidence="2 3">
    <name type="scientific">Cystobacter ferrugineus</name>
    <dbReference type="NCBI Taxonomy" id="83449"/>
    <lineage>
        <taxon>Bacteria</taxon>
        <taxon>Pseudomonadati</taxon>
        <taxon>Myxococcota</taxon>
        <taxon>Myxococcia</taxon>
        <taxon>Myxococcales</taxon>
        <taxon>Cystobacterineae</taxon>
        <taxon>Archangiaceae</taxon>
        <taxon>Cystobacter</taxon>
    </lineage>
</organism>
<evidence type="ECO:0000313" key="3">
    <source>
        <dbReference type="Proteomes" id="UP000182229"/>
    </source>
</evidence>
<gene>
    <name evidence="2" type="ORF">BON30_33100</name>
</gene>
<feature type="region of interest" description="Disordered" evidence="1">
    <location>
        <begin position="243"/>
        <end position="266"/>
    </location>
</feature>
<evidence type="ECO:0000313" key="2">
    <source>
        <dbReference type="EMBL" id="OJH36594.1"/>
    </source>
</evidence>
<dbReference type="Proteomes" id="UP000182229">
    <property type="component" value="Unassembled WGS sequence"/>
</dbReference>
<name>A0A1L9B2W2_9BACT</name>
<proteinExistence type="predicted"/>
<dbReference type="AlphaFoldDB" id="A0A1L9B2W2"/>
<comment type="caution">
    <text evidence="2">The sequence shown here is derived from an EMBL/GenBank/DDBJ whole genome shotgun (WGS) entry which is preliminary data.</text>
</comment>
<reference evidence="2 3" key="2">
    <citation type="submission" date="2016-12" db="EMBL/GenBank/DDBJ databases">
        <title>Draft Genome Sequence of Cystobacter ferrugineus Strain Cbfe23.</title>
        <authorList>
            <person name="Akbar S."/>
            <person name="Dowd S.E."/>
            <person name="Stevens D.C."/>
        </authorList>
    </citation>
    <scope>NUCLEOTIDE SEQUENCE [LARGE SCALE GENOMIC DNA]</scope>
    <source>
        <strain evidence="2 3">Cbfe23</strain>
    </source>
</reference>
<evidence type="ECO:0000256" key="1">
    <source>
        <dbReference type="SAM" id="MobiDB-lite"/>
    </source>
</evidence>
<dbReference type="InterPro" id="IPR015946">
    <property type="entry name" value="KH_dom-like_a/b"/>
</dbReference>
<feature type="compositionally biased region" description="Basic residues" evidence="1">
    <location>
        <begin position="1"/>
        <end position="12"/>
    </location>
</feature>
<dbReference type="EMBL" id="MPIN01000010">
    <property type="protein sequence ID" value="OJH36594.1"/>
    <property type="molecule type" value="Genomic_DNA"/>
</dbReference>
<feature type="compositionally biased region" description="Acidic residues" evidence="1">
    <location>
        <begin position="257"/>
        <end position="266"/>
    </location>
</feature>
<accession>A0A1L9B2W2</accession>